<dbReference type="SUPFAM" id="SSF63491">
    <property type="entry name" value="BAG domain"/>
    <property type="match status" value="1"/>
</dbReference>
<name>A0A9P5SLP3_9FUNG</name>
<sequence length="434" mass="49662">MPPSKKTTLITISALIGITTVYSLVYLYIRKERHARHDRQLKALQRSLTSQLLKVDDHLHNLIEGDLRLAQVRAKTLRTHRLYPGDEHVHLPSLGLISEQDKHDLGSDRLEETQEELVREHGQGFHQPFKARQGYKELEALVKATHKRLLRLLSRADAVDLAELAEIGDDTGGAPEVDAAELHIFSKVQRRRRLLLHKIQGVLDQLDRLSASIEERLDQVKRFEKLQKMGLEPKDQVVPTEDSEMMKQGLSYAAMTKMHVKEPEVLAQTEDLQKMKEGVTFAEVASHHTKHKHDDDHHHEDLEMMKEGVTFAEMASHHPKHEHDDDHHHEGDEVLAPTKDLEMMKEGVTFAEMASHHPKHEHDDDHHHEGDEVLAPTKDLEMMKEGVTFAEMASHHTTHEHDHDHHKGEEVLAPTKDLEKMKDGVTFADVVADE</sequence>
<feature type="transmembrane region" description="Helical" evidence="1">
    <location>
        <begin position="12"/>
        <end position="29"/>
    </location>
</feature>
<reference evidence="2" key="1">
    <citation type="journal article" date="2020" name="Fungal Divers.">
        <title>Resolving the Mortierellaceae phylogeny through synthesis of multi-gene phylogenetics and phylogenomics.</title>
        <authorList>
            <person name="Vandepol N."/>
            <person name="Liber J."/>
            <person name="Desiro A."/>
            <person name="Na H."/>
            <person name="Kennedy M."/>
            <person name="Barry K."/>
            <person name="Grigoriev I.V."/>
            <person name="Miller A.N."/>
            <person name="O'Donnell K."/>
            <person name="Stajich J.E."/>
            <person name="Bonito G."/>
        </authorList>
    </citation>
    <scope>NUCLEOTIDE SEQUENCE</scope>
    <source>
        <strain evidence="2">NVP1</strain>
    </source>
</reference>
<keyword evidence="1" id="KW-0472">Membrane</keyword>
<organism evidence="2 3">
    <name type="scientific">Podila minutissima</name>
    <dbReference type="NCBI Taxonomy" id="64525"/>
    <lineage>
        <taxon>Eukaryota</taxon>
        <taxon>Fungi</taxon>
        <taxon>Fungi incertae sedis</taxon>
        <taxon>Mucoromycota</taxon>
        <taxon>Mortierellomycotina</taxon>
        <taxon>Mortierellomycetes</taxon>
        <taxon>Mortierellales</taxon>
        <taxon>Mortierellaceae</taxon>
        <taxon>Podila</taxon>
    </lineage>
</organism>
<keyword evidence="3" id="KW-1185">Reference proteome</keyword>
<accession>A0A9P5SLP3</accession>
<proteinExistence type="predicted"/>
<dbReference type="InterPro" id="IPR036533">
    <property type="entry name" value="BAG_dom_sf"/>
</dbReference>
<protein>
    <submittedName>
        <fullName evidence="2">Uncharacterized protein</fullName>
    </submittedName>
</protein>
<comment type="caution">
    <text evidence="2">The sequence shown here is derived from an EMBL/GenBank/DDBJ whole genome shotgun (WGS) entry which is preliminary data.</text>
</comment>
<dbReference type="Proteomes" id="UP000696485">
    <property type="component" value="Unassembled WGS sequence"/>
</dbReference>
<dbReference type="GO" id="GO:0051087">
    <property type="term" value="F:protein-folding chaperone binding"/>
    <property type="evidence" value="ECO:0007669"/>
    <property type="project" value="InterPro"/>
</dbReference>
<keyword evidence="1" id="KW-0812">Transmembrane</keyword>
<evidence type="ECO:0000256" key="1">
    <source>
        <dbReference type="SAM" id="Phobius"/>
    </source>
</evidence>
<evidence type="ECO:0000313" key="3">
    <source>
        <dbReference type="Proteomes" id="UP000696485"/>
    </source>
</evidence>
<evidence type="ECO:0000313" key="2">
    <source>
        <dbReference type="EMBL" id="KAF9332974.1"/>
    </source>
</evidence>
<dbReference type="AlphaFoldDB" id="A0A9P5SLP3"/>
<gene>
    <name evidence="2" type="ORF">BG006_004132</name>
</gene>
<keyword evidence="1" id="KW-1133">Transmembrane helix</keyword>
<dbReference type="EMBL" id="JAAAUY010000229">
    <property type="protein sequence ID" value="KAF9332974.1"/>
    <property type="molecule type" value="Genomic_DNA"/>
</dbReference>
<dbReference type="Gene3D" id="1.20.58.120">
    <property type="entry name" value="BAG domain"/>
    <property type="match status" value="1"/>
</dbReference>